<evidence type="ECO:0000256" key="5">
    <source>
        <dbReference type="ARBA" id="ARBA00023136"/>
    </source>
</evidence>
<dbReference type="InterPro" id="IPR050833">
    <property type="entry name" value="Poly_Biosynth_Transport"/>
</dbReference>
<evidence type="ECO:0000256" key="6">
    <source>
        <dbReference type="SAM" id="Phobius"/>
    </source>
</evidence>
<keyword evidence="2" id="KW-1003">Cell membrane</keyword>
<accession>B7IGW2</accession>
<dbReference type="Pfam" id="PF13440">
    <property type="entry name" value="Polysacc_synt_3"/>
    <property type="match status" value="1"/>
</dbReference>
<feature type="transmembrane region" description="Helical" evidence="6">
    <location>
        <begin position="353"/>
        <end position="371"/>
    </location>
</feature>
<keyword evidence="5 6" id="KW-0472">Membrane</keyword>
<dbReference type="STRING" id="484019.THA_866"/>
<evidence type="ECO:0000256" key="4">
    <source>
        <dbReference type="ARBA" id="ARBA00022989"/>
    </source>
</evidence>
<organism evidence="7 8">
    <name type="scientific">Thermosipho africanus (strain TCF52B)</name>
    <dbReference type="NCBI Taxonomy" id="484019"/>
    <lineage>
        <taxon>Bacteria</taxon>
        <taxon>Thermotogati</taxon>
        <taxon>Thermotogota</taxon>
        <taxon>Thermotogae</taxon>
        <taxon>Thermotogales</taxon>
        <taxon>Fervidobacteriaceae</taxon>
        <taxon>Thermosipho</taxon>
    </lineage>
</organism>
<keyword evidence="3 6" id="KW-0812">Transmembrane</keyword>
<feature type="transmembrane region" description="Helical" evidence="6">
    <location>
        <begin position="144"/>
        <end position="166"/>
    </location>
</feature>
<comment type="subcellular location">
    <subcellularLocation>
        <location evidence="1">Cell membrane</location>
        <topology evidence="1">Multi-pass membrane protein</topology>
    </subcellularLocation>
</comment>
<dbReference type="PANTHER" id="PTHR30250">
    <property type="entry name" value="PST FAMILY PREDICTED COLANIC ACID TRANSPORTER"/>
    <property type="match status" value="1"/>
</dbReference>
<feature type="transmembrane region" description="Helical" evidence="6">
    <location>
        <begin position="112"/>
        <end position="132"/>
    </location>
</feature>
<evidence type="ECO:0000313" key="8">
    <source>
        <dbReference type="Proteomes" id="UP000002453"/>
    </source>
</evidence>
<feature type="transmembrane region" description="Helical" evidence="6">
    <location>
        <begin position="293"/>
        <end position="318"/>
    </location>
</feature>
<keyword evidence="4 6" id="KW-1133">Transmembrane helix</keyword>
<evidence type="ECO:0000256" key="2">
    <source>
        <dbReference type="ARBA" id="ARBA00022475"/>
    </source>
</evidence>
<name>B7IGW2_THEAB</name>
<dbReference type="AlphaFoldDB" id="B7IGW2"/>
<dbReference type="Proteomes" id="UP000002453">
    <property type="component" value="Chromosome"/>
</dbReference>
<reference evidence="7 8" key="1">
    <citation type="journal article" date="2009" name="J. Bacteriol.">
        <title>The genome of Thermosipho africanus TCF52B: lateral genetic connections to the Firmicutes and Archaea.</title>
        <authorList>
            <person name="Nesboe C.L."/>
            <person name="Bapteste E."/>
            <person name="Curtis B."/>
            <person name="Dahle H."/>
            <person name="Lopez P."/>
            <person name="Macleod D."/>
            <person name="Dlutek M."/>
            <person name="Bowman S."/>
            <person name="Zhaxybayeva O."/>
            <person name="Birkeland N.-K."/>
            <person name="Doolittle W.F."/>
        </authorList>
    </citation>
    <scope>NUCLEOTIDE SEQUENCE [LARGE SCALE GENOMIC DNA]</scope>
    <source>
        <strain evidence="7 8">TCF52B</strain>
    </source>
</reference>
<feature type="transmembrane region" description="Helical" evidence="6">
    <location>
        <begin position="172"/>
        <end position="193"/>
    </location>
</feature>
<feature type="transmembrane region" description="Helical" evidence="6">
    <location>
        <begin position="251"/>
        <end position="272"/>
    </location>
</feature>
<dbReference type="eggNOG" id="COG2244">
    <property type="taxonomic scope" value="Bacteria"/>
</dbReference>
<feature type="transmembrane region" description="Helical" evidence="6">
    <location>
        <begin position="48"/>
        <end position="66"/>
    </location>
</feature>
<dbReference type="HOGENOM" id="CLU_022017_7_5_0"/>
<dbReference type="KEGG" id="taf:THA_866"/>
<feature type="transmembrane region" description="Helical" evidence="6">
    <location>
        <begin position="324"/>
        <end position="341"/>
    </location>
</feature>
<protein>
    <submittedName>
        <fullName evidence="7">Lipopolysaccharide biosynthesis protein</fullName>
    </submittedName>
</protein>
<proteinExistence type="predicted"/>
<evidence type="ECO:0000256" key="3">
    <source>
        <dbReference type="ARBA" id="ARBA00022692"/>
    </source>
</evidence>
<feature type="transmembrane region" description="Helical" evidence="6">
    <location>
        <begin position="439"/>
        <end position="458"/>
    </location>
</feature>
<dbReference type="PANTHER" id="PTHR30250:SF11">
    <property type="entry name" value="O-ANTIGEN TRANSPORTER-RELATED"/>
    <property type="match status" value="1"/>
</dbReference>
<evidence type="ECO:0000256" key="1">
    <source>
        <dbReference type="ARBA" id="ARBA00004651"/>
    </source>
</evidence>
<feature type="transmembrane region" description="Helical" evidence="6">
    <location>
        <begin position="415"/>
        <end position="433"/>
    </location>
</feature>
<feature type="transmembrane region" description="Helical" evidence="6">
    <location>
        <begin position="78"/>
        <end position="100"/>
    </location>
</feature>
<dbReference type="EMBL" id="CP001185">
    <property type="protein sequence ID" value="ACJ75326.1"/>
    <property type="molecule type" value="Genomic_DNA"/>
</dbReference>
<keyword evidence="8" id="KW-1185">Reference proteome</keyword>
<dbReference type="GO" id="GO:0005886">
    <property type="term" value="C:plasma membrane"/>
    <property type="evidence" value="ECO:0007669"/>
    <property type="project" value="UniProtKB-SubCell"/>
</dbReference>
<evidence type="ECO:0000313" key="7">
    <source>
        <dbReference type="EMBL" id="ACJ75326.1"/>
    </source>
</evidence>
<sequence>MAMKNYIKSFFSFSIGTWIRAIIVFFSTPIISYLILPEEFGRASMFTLAYNIALLVTLLGLDQSLVRYYYEEEDKNNVFWSCLFPSVILGFFVSIFFIVFEKSLSIFLYGDYYKGIGYLFAFSLLSGIFQRFNQLSIRMQKRGFLFSFINVILALGNFGGTVVFALTVSRSFYAIIFGQIIGNIFALLVGFFVDKQSRSFSKIDFEKLLEFLKYGIPFIPSSILYWLFSSIDRISLRQFSTFTEIGLYSAAFKIVSIMQLIQVGFTTFWVPLAYEKYNSKAISDNFFEKANSLISAILFIFGLLLLAFKDLIIFLLFAKSYREASYIAPFLILYPIMYMLSETTVLGINFSKKTYWHIVITGVSAFVNFVGNNLLVPFLGAKGAAISTGLSYVVFFTLRTIIAQKYYTMHIKIKRIYMSVILIVIVASLGTFFKASYIYYIFCILVLLIYLLLYKDVISYVKDQMKK</sequence>
<feature type="transmembrane region" description="Helical" evidence="6">
    <location>
        <begin position="12"/>
        <end position="36"/>
    </location>
</feature>
<feature type="transmembrane region" description="Helical" evidence="6">
    <location>
        <begin position="214"/>
        <end position="231"/>
    </location>
</feature>
<gene>
    <name evidence="7" type="ordered locus">THA_866</name>
</gene>
<feature type="transmembrane region" description="Helical" evidence="6">
    <location>
        <begin position="383"/>
        <end position="403"/>
    </location>
</feature>